<evidence type="ECO:0000313" key="2">
    <source>
        <dbReference type="Proteomes" id="UP001212841"/>
    </source>
</evidence>
<comment type="caution">
    <text evidence="1">The sequence shown here is derived from an EMBL/GenBank/DDBJ whole genome shotgun (WGS) entry which is preliminary data.</text>
</comment>
<sequence>MAAQPQHELNSLPHNNFPSPTIFYRDITGFGPVHRWNAPYVEAIDYDIVTPGTDPIIRGYGADYVGIYEHNKAIKGVSVFIPLEDKTMQRLNSWYHHKPLSRLSDNDCNIWQAPDANGQAQLRFWCDGNKIFRTSRSNWIKSQYRSRPHNAVLHFLVFPVTDMPLSAFEQLLENIPKLPCTIAASGETVHKEWQQWADGFDASILREETKILARFLQSSLPVLTPNLRYYALSCVYAIREGDFVMEDLRPYPSSSSCSLDTWRVGQAQIIYHLTNAVAVMCAIKKANGESLRPMQTSAAYLADLLEKWYGEDVFPGYDWEESHVFGAVIRIEQGMKLSINQVYFQAKIIWAGRDGKKNFKADDDVLLYPQDGVEIGQLYEIDDPEYRLIPVPRGQSLMSL</sequence>
<accession>A0AAD5X5Z4</accession>
<dbReference type="Proteomes" id="UP001212841">
    <property type="component" value="Unassembled WGS sequence"/>
</dbReference>
<gene>
    <name evidence="1" type="ORF">HK097_007294</name>
</gene>
<name>A0AAD5X5Z4_9FUNG</name>
<evidence type="ECO:0000313" key="1">
    <source>
        <dbReference type="EMBL" id="KAJ3051665.1"/>
    </source>
</evidence>
<proteinExistence type="predicted"/>
<reference evidence="1" key="1">
    <citation type="submission" date="2020-05" db="EMBL/GenBank/DDBJ databases">
        <title>Phylogenomic resolution of chytrid fungi.</title>
        <authorList>
            <person name="Stajich J.E."/>
            <person name="Amses K."/>
            <person name="Simmons R."/>
            <person name="Seto K."/>
            <person name="Myers J."/>
            <person name="Bonds A."/>
            <person name="Quandt C.A."/>
            <person name="Barry K."/>
            <person name="Liu P."/>
            <person name="Grigoriev I."/>
            <person name="Longcore J.E."/>
            <person name="James T.Y."/>
        </authorList>
    </citation>
    <scope>NUCLEOTIDE SEQUENCE</scope>
    <source>
        <strain evidence="1">JEL0318</strain>
    </source>
</reference>
<dbReference type="AlphaFoldDB" id="A0AAD5X5Z4"/>
<keyword evidence="2" id="KW-1185">Reference proteome</keyword>
<dbReference type="EMBL" id="JADGJD010000369">
    <property type="protein sequence ID" value="KAJ3051665.1"/>
    <property type="molecule type" value="Genomic_DNA"/>
</dbReference>
<organism evidence="1 2">
    <name type="scientific">Rhizophlyctis rosea</name>
    <dbReference type="NCBI Taxonomy" id="64517"/>
    <lineage>
        <taxon>Eukaryota</taxon>
        <taxon>Fungi</taxon>
        <taxon>Fungi incertae sedis</taxon>
        <taxon>Chytridiomycota</taxon>
        <taxon>Chytridiomycota incertae sedis</taxon>
        <taxon>Chytridiomycetes</taxon>
        <taxon>Rhizophlyctidales</taxon>
        <taxon>Rhizophlyctidaceae</taxon>
        <taxon>Rhizophlyctis</taxon>
    </lineage>
</organism>
<protein>
    <submittedName>
        <fullName evidence="1">Uncharacterized protein</fullName>
    </submittedName>
</protein>